<keyword evidence="9" id="KW-0406">Ion transport</keyword>
<evidence type="ECO:0000256" key="4">
    <source>
        <dbReference type="ARBA" id="ARBA00022475"/>
    </source>
</evidence>
<feature type="transmembrane region" description="Helical" evidence="14">
    <location>
        <begin position="125"/>
        <end position="149"/>
    </location>
</feature>
<dbReference type="OrthoDB" id="9789704at2"/>
<evidence type="ECO:0000256" key="3">
    <source>
        <dbReference type="ARBA" id="ARBA00022448"/>
    </source>
</evidence>
<sequence>MSLPLLTFVVIIYLSIVGWLTVKAYKGTVSTADYMVAGRQIHPFVMAMSYGATFISTSAIVGFGGAAAVFGMSLLWLTVLTIFVGVFVAFVFFGRRTRVMGLNLNAHTFPEFIGLRFQSRTLQGLAGLLIFVAMPLYASVVLMGGAKFIAQILSVNYNAALFFLTVIVAVYVVMGGLKGVMYTDAFQGSVMFAGMLILLFFTYWKMGGVIDAHQKLTDMADIAVSIFGAQGHTGWTSFPTLGSPFWVTVVTTMVMGVGIGVLAQPQLIVRFMTVKSNRELNRAVLIGGVFVLVAVGVAFIVGALSNVYFYYMNPETAGKISLVAANKNVEEIIPLYISKAMPQWFTAIFTITMLSAAMSTLSSQFHAMGTSLGRDIYEKWLRKSGNSVLITKAGIIFTIMLSYFFAWGLPLFFDGGTAIIARGTAIFFGICAAAFLPLYFGAIYSRRITKFAAFTGFTAGTIISFFWLFFVHDKVSGPMMICKAVFGVNSLAEGTIWAAVDPLVIGLPVSALITLATAFAGKQLPKEHVEKCFHGIGK</sequence>
<dbReference type="InterPro" id="IPR001734">
    <property type="entry name" value="Na/solute_symporter"/>
</dbReference>
<dbReference type="AlphaFoldDB" id="A0A3R5V376"/>
<dbReference type="EMBL" id="CP035108">
    <property type="protein sequence ID" value="QAR34456.1"/>
    <property type="molecule type" value="Genomic_DNA"/>
</dbReference>
<dbReference type="GO" id="GO:0005886">
    <property type="term" value="C:plasma membrane"/>
    <property type="evidence" value="ECO:0007669"/>
    <property type="project" value="UniProtKB-SubCell"/>
</dbReference>
<keyword evidence="11" id="KW-0739">Sodium transport</keyword>
<keyword evidence="8" id="KW-0915">Sodium</keyword>
<dbReference type="InterPro" id="IPR050277">
    <property type="entry name" value="Sodium:Solute_Symporter"/>
</dbReference>
<name>A0A3R5V376_9BACT</name>
<dbReference type="Pfam" id="PF00474">
    <property type="entry name" value="SSF"/>
    <property type="match status" value="1"/>
</dbReference>
<dbReference type="CDD" id="cd10322">
    <property type="entry name" value="SLC5sbd"/>
    <property type="match status" value="1"/>
</dbReference>
<keyword evidence="16" id="KW-1185">Reference proteome</keyword>
<comment type="catalytic activity">
    <reaction evidence="12">
        <text>L-proline(in) + Na(+)(in) = L-proline(out) + Na(+)(out)</text>
        <dbReference type="Rhea" id="RHEA:28967"/>
        <dbReference type="ChEBI" id="CHEBI:29101"/>
        <dbReference type="ChEBI" id="CHEBI:60039"/>
    </reaction>
</comment>
<comment type="similarity">
    <text evidence="2 13">Belongs to the sodium:solute symporter (SSF) (TC 2.A.21) family.</text>
</comment>
<feature type="transmembrane region" description="Helical" evidence="14">
    <location>
        <begin position="451"/>
        <end position="470"/>
    </location>
</feature>
<feature type="transmembrane region" description="Helical" evidence="14">
    <location>
        <begin position="284"/>
        <end position="311"/>
    </location>
</feature>
<gene>
    <name evidence="15" type="ORF">EP073_03020</name>
</gene>
<evidence type="ECO:0000256" key="5">
    <source>
        <dbReference type="ARBA" id="ARBA00022692"/>
    </source>
</evidence>
<keyword evidence="5 14" id="KW-0812">Transmembrane</keyword>
<dbReference type="NCBIfam" id="TIGR00813">
    <property type="entry name" value="sss"/>
    <property type="match status" value="1"/>
</dbReference>
<reference evidence="15 16" key="1">
    <citation type="submission" date="2019-01" db="EMBL/GenBank/DDBJ databases">
        <title>Geovibrio thiophilus DSM 11263, complete genome.</title>
        <authorList>
            <person name="Spring S."/>
            <person name="Bunk B."/>
            <person name="Sproer C."/>
        </authorList>
    </citation>
    <scope>NUCLEOTIDE SEQUENCE [LARGE SCALE GENOMIC DNA]</scope>
    <source>
        <strain evidence="15 16">DSM 11263</strain>
    </source>
</reference>
<evidence type="ECO:0000313" key="16">
    <source>
        <dbReference type="Proteomes" id="UP000287502"/>
    </source>
</evidence>
<evidence type="ECO:0000256" key="1">
    <source>
        <dbReference type="ARBA" id="ARBA00004651"/>
    </source>
</evidence>
<evidence type="ECO:0000256" key="9">
    <source>
        <dbReference type="ARBA" id="ARBA00023065"/>
    </source>
</evidence>
<evidence type="ECO:0000256" key="13">
    <source>
        <dbReference type="RuleBase" id="RU362091"/>
    </source>
</evidence>
<keyword evidence="3" id="KW-0813">Transport</keyword>
<evidence type="ECO:0000256" key="12">
    <source>
        <dbReference type="ARBA" id="ARBA00033708"/>
    </source>
</evidence>
<dbReference type="PROSITE" id="PS50283">
    <property type="entry name" value="NA_SOLUT_SYMP_3"/>
    <property type="match status" value="1"/>
</dbReference>
<dbReference type="Gene3D" id="1.20.1730.10">
    <property type="entry name" value="Sodium/glucose cotransporter"/>
    <property type="match status" value="1"/>
</dbReference>
<feature type="transmembrane region" description="Helical" evidence="14">
    <location>
        <begin position="245"/>
        <end position="263"/>
    </location>
</feature>
<organism evidence="15 16">
    <name type="scientific">Geovibrio thiophilus</name>
    <dbReference type="NCBI Taxonomy" id="139438"/>
    <lineage>
        <taxon>Bacteria</taxon>
        <taxon>Pseudomonadati</taxon>
        <taxon>Deferribacterota</taxon>
        <taxon>Deferribacteres</taxon>
        <taxon>Deferribacterales</taxon>
        <taxon>Geovibrionaceae</taxon>
        <taxon>Geovibrio</taxon>
    </lineage>
</organism>
<evidence type="ECO:0000313" key="15">
    <source>
        <dbReference type="EMBL" id="QAR34456.1"/>
    </source>
</evidence>
<proteinExistence type="inferred from homology"/>
<dbReference type="GO" id="GO:0015824">
    <property type="term" value="P:proline transport"/>
    <property type="evidence" value="ECO:0007669"/>
    <property type="project" value="TreeGrafter"/>
</dbReference>
<protein>
    <submittedName>
        <fullName evidence="15">Sodium:solute symporter family protein</fullName>
    </submittedName>
</protein>
<feature type="transmembrane region" description="Helical" evidence="14">
    <location>
        <begin position="74"/>
        <end position="93"/>
    </location>
</feature>
<feature type="transmembrane region" description="Helical" evidence="14">
    <location>
        <begin position="389"/>
        <end position="413"/>
    </location>
</feature>
<dbReference type="Proteomes" id="UP000287502">
    <property type="component" value="Chromosome"/>
</dbReference>
<dbReference type="GO" id="GO:0005298">
    <property type="term" value="F:proline:sodium symporter activity"/>
    <property type="evidence" value="ECO:0007669"/>
    <property type="project" value="TreeGrafter"/>
</dbReference>
<evidence type="ECO:0000256" key="11">
    <source>
        <dbReference type="ARBA" id="ARBA00023201"/>
    </source>
</evidence>
<evidence type="ECO:0000256" key="10">
    <source>
        <dbReference type="ARBA" id="ARBA00023136"/>
    </source>
</evidence>
<feature type="transmembrane region" description="Helical" evidence="14">
    <location>
        <begin position="45"/>
        <end position="68"/>
    </location>
</feature>
<accession>A0A3R5V376</accession>
<feature type="transmembrane region" description="Helical" evidence="14">
    <location>
        <begin position="496"/>
        <end position="521"/>
    </location>
</feature>
<feature type="transmembrane region" description="Helical" evidence="14">
    <location>
        <begin position="155"/>
        <end position="173"/>
    </location>
</feature>
<evidence type="ECO:0000256" key="14">
    <source>
        <dbReference type="SAM" id="Phobius"/>
    </source>
</evidence>
<dbReference type="InterPro" id="IPR038377">
    <property type="entry name" value="Na/Glc_symporter_sf"/>
</dbReference>
<feature type="transmembrane region" description="Helical" evidence="14">
    <location>
        <begin position="419"/>
        <end position="439"/>
    </location>
</feature>
<dbReference type="PANTHER" id="PTHR48086">
    <property type="entry name" value="SODIUM/PROLINE SYMPORTER-RELATED"/>
    <property type="match status" value="1"/>
</dbReference>
<dbReference type="PANTHER" id="PTHR48086:SF3">
    <property type="entry name" value="SODIUM_PROLINE SYMPORTER"/>
    <property type="match status" value="1"/>
</dbReference>
<keyword evidence="7 14" id="KW-1133">Transmembrane helix</keyword>
<evidence type="ECO:0000256" key="6">
    <source>
        <dbReference type="ARBA" id="ARBA00022847"/>
    </source>
</evidence>
<keyword evidence="4" id="KW-1003">Cell membrane</keyword>
<evidence type="ECO:0000256" key="2">
    <source>
        <dbReference type="ARBA" id="ARBA00006434"/>
    </source>
</evidence>
<feature type="transmembrane region" description="Helical" evidence="14">
    <location>
        <begin position="185"/>
        <end position="204"/>
    </location>
</feature>
<dbReference type="KEGG" id="gtl:EP073_03020"/>
<comment type="subcellular location">
    <subcellularLocation>
        <location evidence="1">Cell membrane</location>
        <topology evidence="1">Multi-pass membrane protein</topology>
    </subcellularLocation>
</comment>
<dbReference type="GO" id="GO:0015193">
    <property type="term" value="F:L-proline transmembrane transporter activity"/>
    <property type="evidence" value="ECO:0007669"/>
    <property type="project" value="TreeGrafter"/>
</dbReference>
<feature type="transmembrane region" description="Helical" evidence="14">
    <location>
        <begin position="344"/>
        <end position="368"/>
    </location>
</feature>
<dbReference type="RefSeq" id="WP_128467761.1">
    <property type="nucleotide sequence ID" value="NZ_CP035108.1"/>
</dbReference>
<keyword evidence="10 14" id="KW-0472">Membrane</keyword>
<evidence type="ECO:0000256" key="8">
    <source>
        <dbReference type="ARBA" id="ARBA00023053"/>
    </source>
</evidence>
<evidence type="ECO:0000256" key="7">
    <source>
        <dbReference type="ARBA" id="ARBA00022989"/>
    </source>
</evidence>
<feature type="transmembrane region" description="Helical" evidence="14">
    <location>
        <begin position="6"/>
        <end position="25"/>
    </location>
</feature>
<keyword evidence="6" id="KW-0769">Symport</keyword>